<name>A0A318YZV2_ASPNB</name>
<keyword evidence="4 6" id="KW-1133">Transmembrane helix</keyword>
<feature type="transmembrane region" description="Helical" evidence="6">
    <location>
        <begin position="210"/>
        <end position="229"/>
    </location>
</feature>
<evidence type="ECO:0000256" key="2">
    <source>
        <dbReference type="ARBA" id="ARBA00006921"/>
    </source>
</evidence>
<evidence type="ECO:0000256" key="5">
    <source>
        <dbReference type="ARBA" id="ARBA00023136"/>
    </source>
</evidence>
<dbReference type="Proteomes" id="UP000247647">
    <property type="component" value="Unassembled WGS sequence"/>
</dbReference>
<evidence type="ECO:0000313" key="9">
    <source>
        <dbReference type="Proteomes" id="UP000247647"/>
    </source>
</evidence>
<keyword evidence="6" id="KW-0186">Copper</keyword>
<dbReference type="Pfam" id="PF04145">
    <property type="entry name" value="Ctr"/>
    <property type="match status" value="1"/>
</dbReference>
<feature type="compositionally biased region" description="Acidic residues" evidence="7">
    <location>
        <begin position="143"/>
        <end position="152"/>
    </location>
</feature>
<dbReference type="InterPro" id="IPR007274">
    <property type="entry name" value="Cop_transporter"/>
</dbReference>
<evidence type="ECO:0000256" key="3">
    <source>
        <dbReference type="ARBA" id="ARBA00022692"/>
    </source>
</evidence>
<dbReference type="EMBL" id="KZ821464">
    <property type="protein sequence ID" value="PYH33378.1"/>
    <property type="molecule type" value="Genomic_DNA"/>
</dbReference>
<dbReference type="RefSeq" id="XP_025478856.1">
    <property type="nucleotide sequence ID" value="XM_025627909.1"/>
</dbReference>
<keyword evidence="6" id="KW-0187">Copper transport</keyword>
<evidence type="ECO:0000256" key="4">
    <source>
        <dbReference type="ARBA" id="ARBA00022989"/>
    </source>
</evidence>
<dbReference type="OrthoDB" id="161814at2759"/>
<organism evidence="8 9">
    <name type="scientific">Aspergillus neoniger (strain CBS 115656)</name>
    <dbReference type="NCBI Taxonomy" id="1448310"/>
    <lineage>
        <taxon>Eukaryota</taxon>
        <taxon>Fungi</taxon>
        <taxon>Dikarya</taxon>
        <taxon>Ascomycota</taxon>
        <taxon>Pezizomycotina</taxon>
        <taxon>Eurotiomycetes</taxon>
        <taxon>Eurotiomycetidae</taxon>
        <taxon>Eurotiales</taxon>
        <taxon>Aspergillaceae</taxon>
        <taxon>Aspergillus</taxon>
        <taxon>Aspergillus subgen. Circumdati</taxon>
    </lineage>
</organism>
<accession>A0A318YZV2</accession>
<proteinExistence type="inferred from homology"/>
<feature type="transmembrane region" description="Helical" evidence="6">
    <location>
        <begin position="57"/>
        <end position="75"/>
    </location>
</feature>
<evidence type="ECO:0000256" key="6">
    <source>
        <dbReference type="RuleBase" id="RU367022"/>
    </source>
</evidence>
<protein>
    <recommendedName>
        <fullName evidence="6">Copper transport protein</fullName>
    </recommendedName>
</protein>
<dbReference type="GeneID" id="37130365"/>
<comment type="similarity">
    <text evidence="2 6">Belongs to the copper transporter (Ctr) (TC 1.A.56) family. SLC31A subfamily.</text>
</comment>
<reference evidence="8" key="1">
    <citation type="submission" date="2016-12" db="EMBL/GenBank/DDBJ databases">
        <title>The genomes of Aspergillus section Nigri reveals drivers in fungal speciation.</title>
        <authorList>
            <consortium name="DOE Joint Genome Institute"/>
            <person name="Vesth T.C."/>
            <person name="Nybo J."/>
            <person name="Theobald S."/>
            <person name="Brandl J."/>
            <person name="Frisvad J.C."/>
            <person name="Nielsen K.F."/>
            <person name="Lyhne E.K."/>
            <person name="Kogle M.E."/>
            <person name="Kuo A."/>
            <person name="Riley R."/>
            <person name="Clum A."/>
            <person name="Nolan M."/>
            <person name="Lipzen A."/>
            <person name="Salamov A."/>
            <person name="Henrissat B."/>
            <person name="Wiebenga A."/>
            <person name="De Vries R.P."/>
            <person name="Grigoriev I.V."/>
            <person name="Mortensen U.H."/>
            <person name="Andersen M.R."/>
            <person name="Baker S.E."/>
        </authorList>
    </citation>
    <scope>NUCLEOTIDE SEQUENCE [LARGE SCALE GENOMIC DNA]</scope>
    <source>
        <strain evidence="8">CBS 115656</strain>
    </source>
</reference>
<evidence type="ECO:0000256" key="1">
    <source>
        <dbReference type="ARBA" id="ARBA00004141"/>
    </source>
</evidence>
<dbReference type="GO" id="GO:0005375">
    <property type="term" value="F:copper ion transmembrane transporter activity"/>
    <property type="evidence" value="ECO:0007669"/>
    <property type="project" value="UniProtKB-UniRule"/>
</dbReference>
<feature type="compositionally biased region" description="Polar residues" evidence="7">
    <location>
        <begin position="106"/>
        <end position="116"/>
    </location>
</feature>
<keyword evidence="5 6" id="KW-0472">Membrane</keyword>
<keyword evidence="6" id="KW-0813">Transport</keyword>
<evidence type="ECO:0000313" key="8">
    <source>
        <dbReference type="EMBL" id="PYH33378.1"/>
    </source>
</evidence>
<sequence>MNMTTETTTSAILNASTTTTMPMAMASTNCKISMLWNWNTMDACFISSSWHITSPSMFAGSCIGVVLLVICLELLRRVATEYDAFIIKRARLKAQSQDTDTDTGNDKPSITVPNDLSTDRPVKRPIPWTQSGSLSALPPVPESVEEEEEDNEPMPNAPVTTSHPSIHPENQSKFIFRPSNIEQLVRATLHVLQFAVAYFVMLLGMYYNGYFVICIFVGAFVGFLLFSWGDLGTRE</sequence>
<keyword evidence="6" id="KW-0406">Ion transport</keyword>
<dbReference type="PANTHER" id="PTHR12483:SF73">
    <property type="entry name" value="COPPER TRANSPORT PROTEIN CTR3"/>
    <property type="match status" value="1"/>
</dbReference>
<dbReference type="GO" id="GO:0016020">
    <property type="term" value="C:membrane"/>
    <property type="evidence" value="ECO:0007669"/>
    <property type="project" value="UniProtKB-SubCell"/>
</dbReference>
<comment type="subcellular location">
    <subcellularLocation>
        <location evidence="1 6">Membrane</location>
        <topology evidence="1 6">Multi-pass membrane protein</topology>
    </subcellularLocation>
</comment>
<keyword evidence="3 6" id="KW-0812">Transmembrane</keyword>
<dbReference type="AlphaFoldDB" id="A0A318YZV2"/>
<gene>
    <name evidence="8" type="ORF">BO87DRAFT_438959</name>
</gene>
<feature type="region of interest" description="Disordered" evidence="7">
    <location>
        <begin position="93"/>
        <end position="165"/>
    </location>
</feature>
<keyword evidence="9" id="KW-1185">Reference proteome</keyword>
<dbReference type="PANTHER" id="PTHR12483">
    <property type="entry name" value="SOLUTE CARRIER FAMILY 31 COPPER TRANSPORTERS"/>
    <property type="match status" value="1"/>
</dbReference>
<evidence type="ECO:0000256" key="7">
    <source>
        <dbReference type="SAM" id="MobiDB-lite"/>
    </source>
</evidence>